<feature type="domain" description="EfeO-type cupredoxin-like" evidence="4">
    <location>
        <begin position="60"/>
        <end position="142"/>
    </location>
</feature>
<proteinExistence type="predicted"/>
<reference evidence="5 6" key="1">
    <citation type="journal article" date="2016" name="Nat. Commun.">
        <title>Thousands of microbial genomes shed light on interconnected biogeochemical processes in an aquifer system.</title>
        <authorList>
            <person name="Anantharaman K."/>
            <person name="Brown C.T."/>
            <person name="Hug L.A."/>
            <person name="Sharon I."/>
            <person name="Castelle C.J."/>
            <person name="Probst A.J."/>
            <person name="Thomas B.C."/>
            <person name="Singh A."/>
            <person name="Wilkins M.J."/>
            <person name="Karaoz U."/>
            <person name="Brodie E.L."/>
            <person name="Williams K.H."/>
            <person name="Hubbard S.S."/>
            <person name="Banfield J.F."/>
        </authorList>
    </citation>
    <scope>NUCLEOTIDE SEQUENCE [LARGE SCALE GENOMIC DNA]</scope>
</reference>
<feature type="transmembrane region" description="Helical" evidence="3">
    <location>
        <begin position="6"/>
        <end position="22"/>
    </location>
</feature>
<comment type="caution">
    <text evidence="5">The sequence shown here is derived from an EMBL/GenBank/DDBJ whole genome shotgun (WGS) entry which is preliminary data.</text>
</comment>
<keyword evidence="2" id="KW-0186">Copper</keyword>
<dbReference type="Pfam" id="PF13473">
    <property type="entry name" value="Cupredoxin_1"/>
    <property type="match status" value="1"/>
</dbReference>
<dbReference type="GO" id="GO:0046872">
    <property type="term" value="F:metal ion binding"/>
    <property type="evidence" value="ECO:0007669"/>
    <property type="project" value="UniProtKB-KW"/>
</dbReference>
<dbReference type="AlphaFoldDB" id="A0A1G2U499"/>
<name>A0A1G2U499_9BACT</name>
<dbReference type="InterPro" id="IPR028096">
    <property type="entry name" value="EfeO_Cupredoxin"/>
</dbReference>
<dbReference type="InterPro" id="IPR008972">
    <property type="entry name" value="Cupredoxin"/>
</dbReference>
<evidence type="ECO:0000256" key="2">
    <source>
        <dbReference type="ARBA" id="ARBA00023008"/>
    </source>
</evidence>
<dbReference type="Gene3D" id="2.60.40.420">
    <property type="entry name" value="Cupredoxins - blue copper proteins"/>
    <property type="match status" value="1"/>
</dbReference>
<sequence length="148" mass="16357">MSKTALTILIIIVLIVVGYFIWGGGPAKTEEPNLETVSQEMPVEGSNTPEMIVEAGKNIQEFDISGAPFKFSIKEIRVKQGDTVRINFTNNEGLHDWVIDEFAAKTKQLKAGESETVEFVADKKGEFEYYCSVGTHRAQGMVGNLIVE</sequence>
<dbReference type="PROSITE" id="PS00079">
    <property type="entry name" value="MULTICOPPER_OXIDASE1"/>
    <property type="match status" value="1"/>
</dbReference>
<dbReference type="PANTHER" id="PTHR38439:SF3">
    <property type="entry name" value="COPPER-RESISTANT CUPROPROTEIN COPI"/>
    <property type="match status" value="1"/>
</dbReference>
<dbReference type="SUPFAM" id="SSF49503">
    <property type="entry name" value="Cupredoxins"/>
    <property type="match status" value="1"/>
</dbReference>
<evidence type="ECO:0000259" key="4">
    <source>
        <dbReference type="Pfam" id="PF13473"/>
    </source>
</evidence>
<dbReference type="Proteomes" id="UP000176800">
    <property type="component" value="Unassembled WGS sequence"/>
</dbReference>
<evidence type="ECO:0000256" key="3">
    <source>
        <dbReference type="SAM" id="Phobius"/>
    </source>
</evidence>
<dbReference type="EMBL" id="MHWE01000008">
    <property type="protein sequence ID" value="OHB04326.1"/>
    <property type="molecule type" value="Genomic_DNA"/>
</dbReference>
<keyword evidence="3" id="KW-1133">Transmembrane helix</keyword>
<evidence type="ECO:0000313" key="6">
    <source>
        <dbReference type="Proteomes" id="UP000176800"/>
    </source>
</evidence>
<dbReference type="InterPro" id="IPR050845">
    <property type="entry name" value="Cu-binding_ET"/>
</dbReference>
<accession>A0A1G2U499</accession>
<evidence type="ECO:0000256" key="1">
    <source>
        <dbReference type="ARBA" id="ARBA00022723"/>
    </source>
</evidence>
<keyword evidence="3" id="KW-0812">Transmembrane</keyword>
<dbReference type="InterPro" id="IPR033138">
    <property type="entry name" value="Cu_oxidase_CS"/>
</dbReference>
<evidence type="ECO:0000313" key="5">
    <source>
        <dbReference type="EMBL" id="OHB04326.1"/>
    </source>
</evidence>
<keyword evidence="3" id="KW-0472">Membrane</keyword>
<dbReference type="PANTHER" id="PTHR38439">
    <property type="entry name" value="AURACYANIN-B"/>
    <property type="match status" value="1"/>
</dbReference>
<gene>
    <name evidence="5" type="ORF">A3B14_02550</name>
</gene>
<protein>
    <recommendedName>
        <fullName evidence="4">EfeO-type cupredoxin-like domain-containing protein</fullName>
    </recommendedName>
</protein>
<organism evidence="5 6">
    <name type="scientific">Candidatus Zambryskibacteria bacterium RIFCSPLOWO2_01_FULL_45_21</name>
    <dbReference type="NCBI Taxonomy" id="1802761"/>
    <lineage>
        <taxon>Bacteria</taxon>
        <taxon>Candidatus Zambryskiibacteriota</taxon>
    </lineage>
</organism>
<keyword evidence="1" id="KW-0479">Metal-binding</keyword>